<dbReference type="InterPro" id="IPR014729">
    <property type="entry name" value="Rossmann-like_a/b/a_fold"/>
</dbReference>
<proteinExistence type="predicted"/>
<organism evidence="2 3">
    <name type="scientific">Wallemia mellicola (strain ATCC MYA-4683 / CBS 633.66)</name>
    <name type="common">Wallemia sebi (CBS 633.66)</name>
    <dbReference type="NCBI Taxonomy" id="671144"/>
    <lineage>
        <taxon>Eukaryota</taxon>
        <taxon>Fungi</taxon>
        <taxon>Dikarya</taxon>
        <taxon>Basidiomycota</taxon>
        <taxon>Wallemiomycotina</taxon>
        <taxon>Wallemiomycetes</taxon>
        <taxon>Wallemiales</taxon>
        <taxon>Wallemiaceae</taxon>
        <taxon>Wallemia</taxon>
    </lineage>
</organism>
<evidence type="ECO:0000313" key="3">
    <source>
        <dbReference type="Proteomes" id="UP000005242"/>
    </source>
</evidence>
<dbReference type="KEGG" id="wse:WALSEDRAFT_60177"/>
<evidence type="ECO:0000313" key="2">
    <source>
        <dbReference type="EMBL" id="EIM22138.1"/>
    </source>
</evidence>
<protein>
    <recommendedName>
        <fullName evidence="1">UspA domain-containing protein</fullName>
    </recommendedName>
</protein>
<dbReference type="EMBL" id="JH668229">
    <property type="protein sequence ID" value="EIM22138.1"/>
    <property type="molecule type" value="Genomic_DNA"/>
</dbReference>
<dbReference type="Proteomes" id="UP000005242">
    <property type="component" value="Unassembled WGS sequence"/>
</dbReference>
<accession>I4YDU6</accession>
<feature type="domain" description="UspA" evidence="1">
    <location>
        <begin position="9"/>
        <end position="135"/>
    </location>
</feature>
<dbReference type="RefSeq" id="XP_006957938.1">
    <property type="nucleotide sequence ID" value="XM_006957876.1"/>
</dbReference>
<dbReference type="InParanoid" id="I4YDU6"/>
<dbReference type="AlphaFoldDB" id="I4YDU6"/>
<reference evidence="2 3" key="1">
    <citation type="journal article" date="2012" name="Fungal Genet. Biol.">
        <title>The genome of the xerotolerant mold Wallemia sebi reveals adaptations to osmotic stress and suggests cryptic sexual reproduction.</title>
        <authorList>
            <person name="Padamsee M."/>
            <person name="Kumar T.K.A."/>
            <person name="Riley R."/>
            <person name="Binder M."/>
            <person name="Boyd A."/>
            <person name="Calvo A.M."/>
            <person name="Furukawa K."/>
            <person name="Hesse C."/>
            <person name="Hohmann S."/>
            <person name="James T.Y."/>
            <person name="LaButti K."/>
            <person name="Lapidus A."/>
            <person name="Lindquist E."/>
            <person name="Lucas S."/>
            <person name="Miller K."/>
            <person name="Shantappa S."/>
            <person name="Grigoriev I.V."/>
            <person name="Hibbett D.S."/>
            <person name="McLaughlin D.J."/>
            <person name="Spatafora J.W."/>
            <person name="Aime M.C."/>
        </authorList>
    </citation>
    <scope>NUCLEOTIDE SEQUENCE [LARGE SCALE GENOMIC DNA]</scope>
    <source>
        <strain evidence="3">ATCC MYA-4683 / CBS 633.66</strain>
    </source>
</reference>
<sequence>MMNEAIHRRSIMLAWTLDPAAQTALEYYITTLAMPHDLVHIVNVDTKGTGNLELELKERINQLETQVAEGIQVISHTLSGETSSALVEFADKYSPDMVVLGRRNLGHWKRIASDEGFSLSSHLATHIESPVVIVKFYKD</sequence>
<dbReference type="SUPFAM" id="SSF52402">
    <property type="entry name" value="Adenine nucleotide alpha hydrolases-like"/>
    <property type="match status" value="1"/>
</dbReference>
<dbReference type="GeneID" id="18473794"/>
<dbReference type="PANTHER" id="PTHR46100">
    <property type="entry name" value="IMP2'P"/>
    <property type="match status" value="1"/>
</dbReference>
<evidence type="ECO:0000259" key="1">
    <source>
        <dbReference type="Pfam" id="PF00582"/>
    </source>
</evidence>
<gene>
    <name evidence="2" type="ORF">WALSEDRAFT_60177</name>
</gene>
<dbReference type="PANTHER" id="PTHR46100:SF4">
    <property type="entry name" value="USPA DOMAIN-CONTAINING PROTEIN"/>
    <property type="match status" value="1"/>
</dbReference>
<dbReference type="HOGENOM" id="CLU_1846689_0_0_1"/>
<name>I4YDU6_WALMC</name>
<dbReference type="InterPro" id="IPR006016">
    <property type="entry name" value="UspA"/>
</dbReference>
<keyword evidence="3" id="KW-1185">Reference proteome</keyword>
<dbReference type="Pfam" id="PF00582">
    <property type="entry name" value="Usp"/>
    <property type="match status" value="1"/>
</dbReference>
<dbReference type="Gene3D" id="3.40.50.620">
    <property type="entry name" value="HUPs"/>
    <property type="match status" value="1"/>
</dbReference>